<evidence type="ECO:0000313" key="2">
    <source>
        <dbReference type="Proteomes" id="UP001162164"/>
    </source>
</evidence>
<evidence type="ECO:0000313" key="1">
    <source>
        <dbReference type="EMBL" id="KAJ8972266.1"/>
    </source>
</evidence>
<proteinExistence type="predicted"/>
<sequence length="129" mass="14848">MALLNLPKCYFDLQLNVQHECAFHRPSTATFVRSIVAHTLLYFTQQVQSFNETDNLIGRDFVQILWQQSCSAKHRESDPLHCGTGTQNMVRCLIIFQAQATFGVFHQANPVHVMYYVLTPIKVILFSKM</sequence>
<protein>
    <submittedName>
        <fullName evidence="1">Uncharacterized protein</fullName>
    </submittedName>
</protein>
<name>A0ABQ9J4E9_9CUCU</name>
<comment type="caution">
    <text evidence="1">The sequence shown here is derived from an EMBL/GenBank/DDBJ whole genome shotgun (WGS) entry which is preliminary data.</text>
</comment>
<gene>
    <name evidence="1" type="ORF">NQ317_004884</name>
</gene>
<organism evidence="1 2">
    <name type="scientific">Molorchus minor</name>
    <dbReference type="NCBI Taxonomy" id="1323400"/>
    <lineage>
        <taxon>Eukaryota</taxon>
        <taxon>Metazoa</taxon>
        <taxon>Ecdysozoa</taxon>
        <taxon>Arthropoda</taxon>
        <taxon>Hexapoda</taxon>
        <taxon>Insecta</taxon>
        <taxon>Pterygota</taxon>
        <taxon>Neoptera</taxon>
        <taxon>Endopterygota</taxon>
        <taxon>Coleoptera</taxon>
        <taxon>Polyphaga</taxon>
        <taxon>Cucujiformia</taxon>
        <taxon>Chrysomeloidea</taxon>
        <taxon>Cerambycidae</taxon>
        <taxon>Lamiinae</taxon>
        <taxon>Monochamini</taxon>
        <taxon>Molorchus</taxon>
    </lineage>
</organism>
<accession>A0ABQ9J4E9</accession>
<dbReference type="EMBL" id="JAPWTJ010001369">
    <property type="protein sequence ID" value="KAJ8972266.1"/>
    <property type="molecule type" value="Genomic_DNA"/>
</dbReference>
<dbReference type="Proteomes" id="UP001162164">
    <property type="component" value="Unassembled WGS sequence"/>
</dbReference>
<keyword evidence="2" id="KW-1185">Reference proteome</keyword>
<reference evidence="1" key="1">
    <citation type="journal article" date="2023" name="Insect Mol. Biol.">
        <title>Genome sequencing provides insights into the evolution of gene families encoding plant cell wall-degrading enzymes in longhorned beetles.</title>
        <authorList>
            <person name="Shin N.R."/>
            <person name="Okamura Y."/>
            <person name="Kirsch R."/>
            <person name="Pauchet Y."/>
        </authorList>
    </citation>
    <scope>NUCLEOTIDE SEQUENCE</scope>
    <source>
        <strain evidence="1">MMC_N1</strain>
    </source>
</reference>